<dbReference type="Proteomes" id="UP001341840">
    <property type="component" value="Unassembled WGS sequence"/>
</dbReference>
<accession>A0ABU6W3N6</accession>
<gene>
    <name evidence="1" type="ORF">PIB30_003539</name>
</gene>
<protein>
    <recommendedName>
        <fullName evidence="3">Reverse transcriptase zinc-binding domain-containing protein</fullName>
    </recommendedName>
</protein>
<keyword evidence="2" id="KW-1185">Reference proteome</keyword>
<reference evidence="1 2" key="1">
    <citation type="journal article" date="2023" name="Plants (Basel)">
        <title>Bridging the Gap: Combining Genomics and Transcriptomics Approaches to Understand Stylosanthes scabra, an Orphan Legume from the Brazilian Caatinga.</title>
        <authorList>
            <person name="Ferreira-Neto J.R.C."/>
            <person name="da Silva M.D."/>
            <person name="Binneck E."/>
            <person name="de Melo N.F."/>
            <person name="da Silva R.H."/>
            <person name="de Melo A.L.T.M."/>
            <person name="Pandolfi V."/>
            <person name="Bustamante F.O."/>
            <person name="Brasileiro-Vidal A.C."/>
            <person name="Benko-Iseppon A.M."/>
        </authorList>
    </citation>
    <scope>NUCLEOTIDE SEQUENCE [LARGE SCALE GENOMIC DNA]</scope>
    <source>
        <tissue evidence="1">Leaves</tissue>
    </source>
</reference>
<sequence length="236" mass="27527">MTGLEINFDKSVIISVNCEEGTIRRLRAALKCKNASCGGEEYHINSKEVLPGEWQRCVKDQIAWTFSEDGQYTTKSFIDAVNKSEFGNLTMKHIFDNVWRRVVPPRVEMPLWFILSDGLKKKDVLLRRQIIRQGWEGAWNQTWCLVNQWSEKKSKMRCREVVGNGQGVDVKTKWLLWFYHCNMQDIDKCVVGGVVTNAGRSVRYWFGEQVDVEDHGDEYVKDWKLEYNSCLKNECD</sequence>
<evidence type="ECO:0000313" key="2">
    <source>
        <dbReference type="Proteomes" id="UP001341840"/>
    </source>
</evidence>
<organism evidence="1 2">
    <name type="scientific">Stylosanthes scabra</name>
    <dbReference type="NCBI Taxonomy" id="79078"/>
    <lineage>
        <taxon>Eukaryota</taxon>
        <taxon>Viridiplantae</taxon>
        <taxon>Streptophyta</taxon>
        <taxon>Embryophyta</taxon>
        <taxon>Tracheophyta</taxon>
        <taxon>Spermatophyta</taxon>
        <taxon>Magnoliopsida</taxon>
        <taxon>eudicotyledons</taxon>
        <taxon>Gunneridae</taxon>
        <taxon>Pentapetalae</taxon>
        <taxon>rosids</taxon>
        <taxon>fabids</taxon>
        <taxon>Fabales</taxon>
        <taxon>Fabaceae</taxon>
        <taxon>Papilionoideae</taxon>
        <taxon>50 kb inversion clade</taxon>
        <taxon>dalbergioids sensu lato</taxon>
        <taxon>Dalbergieae</taxon>
        <taxon>Pterocarpus clade</taxon>
        <taxon>Stylosanthes</taxon>
    </lineage>
</organism>
<evidence type="ECO:0000313" key="1">
    <source>
        <dbReference type="EMBL" id="MED6179740.1"/>
    </source>
</evidence>
<comment type="caution">
    <text evidence="1">The sequence shown here is derived from an EMBL/GenBank/DDBJ whole genome shotgun (WGS) entry which is preliminary data.</text>
</comment>
<evidence type="ECO:0008006" key="3">
    <source>
        <dbReference type="Google" id="ProtNLM"/>
    </source>
</evidence>
<dbReference type="EMBL" id="JASCZI010181249">
    <property type="protein sequence ID" value="MED6179740.1"/>
    <property type="molecule type" value="Genomic_DNA"/>
</dbReference>
<name>A0ABU6W3N6_9FABA</name>
<proteinExistence type="predicted"/>